<dbReference type="SMART" id="SM00233">
    <property type="entry name" value="PH"/>
    <property type="match status" value="1"/>
</dbReference>
<feature type="compositionally biased region" description="Polar residues" evidence="1">
    <location>
        <begin position="1030"/>
        <end position="1039"/>
    </location>
</feature>
<dbReference type="Pfam" id="PF00169">
    <property type="entry name" value="PH"/>
    <property type="match status" value="1"/>
</dbReference>
<evidence type="ECO:0000313" key="4">
    <source>
        <dbReference type="Proteomes" id="UP000654075"/>
    </source>
</evidence>
<proteinExistence type="predicted"/>
<sequence>MDGWLRKKSHHIGVWKYRFFHFDGRALRYWKSERQARAQRSPRGEIALTGCHVMASQGCRFLIRAPLRDYDEELEAGTCEERDAWVCGLNAAALQQRILLSTCQVSPERFLRAKGIWQSLEEAAAACAGIGPSNGGVEDAVSVGELVLRHVRYSGAFLQLSEEPIEPRQGRLVVAGRRMLRGLRESGGLGPGFGKGGAPSNGAGSECWLLLLSSRVVSDEPTPQVLGAGGLLEEPRDSPLSFEVLHAFSDPLDGSGPFESLPLLHCEVGDVVRCQYGSGWSLRIYEVDDETGIELSTGHSWTITLETRDESESWRRAAKAARWAARARANGRRRAAEEALAAFDASPADWCEAASRRLKEVAADAPPPPTLSTASRMRAWASPRQSKLQIPLGRMAGPPAVGTGSLATGGSSSSTAPPPQAAAASEALRRVLAACEDVCGEAEGLLEAALARRPLRQDAAGAALRSALVPALTTAGRCWARWSGDLPHGEARVLLRWLEARRRTARTLGVVCPPLNSALSGLAAELSLRMGDHLRRLAEELLVWELGARLRQGPSGPTRALYSASGSESMASVPSLASTSTSVASSSLRALVAEQTASTLPVDLFTFINSCLLLDRDQGVPELRFCTLRVAKFAIKEVQEGLWGWLLATLPEVPRDWRQRPGAADALPTLVRRWLWGVASLANAMPSFRMHCEELAVAPLGEEESEEEDCSFLGSITDGEDASNNAGCSHARYGMHLPDLGSGRLPREWAFDDEAKGFESLLEAFLWAASDVVSAKWRQHALGAEQTEGRCVPTSLVGALLPQHLDPSVQHLRGWLDAALFQRFLTKLFLVCVGTYVVKLSRGTWLQGPGDPQMQLHKLSEEAICLSDYFAGLSLKTNGRITGAASSCLWEPGRVLNVLHAVLASPGGRYDKWKPRSPILRPSQLQSLDWKGPLSFEDSLSKLVSVLSEGALPIRDVLAWLSDGVPCQNFQELPTPLPAGGAYLMPRDKETQGSRRTSSASINLAQVSLLPRRRLSSGSNVVSAQDRAESQTSSTPSRDPSQRRMSGGRFSFFGQAPRQQTQVAQAHLQATRSPADSLVVSMAEEAASLAAEATSLAVRNSGALGLAAEGALCELRVEQVGAYGAFCTVSVSLEGSQQLDPARQRNAAPSGDASFSQPRRRKLRPLRRWAQLVKALWGRSRGVLIQTLSCSLFRSGAGLCK</sequence>
<evidence type="ECO:0000313" key="3">
    <source>
        <dbReference type="EMBL" id="CAE8639075.1"/>
    </source>
</evidence>
<feature type="region of interest" description="Disordered" evidence="1">
    <location>
        <begin position="1138"/>
        <end position="1160"/>
    </location>
</feature>
<feature type="domain" description="PH" evidence="2">
    <location>
        <begin position="1"/>
        <end position="94"/>
    </location>
</feature>
<feature type="region of interest" description="Disordered" evidence="1">
    <location>
        <begin position="1015"/>
        <end position="1050"/>
    </location>
</feature>
<protein>
    <recommendedName>
        <fullName evidence="2">PH domain-containing protein</fullName>
    </recommendedName>
</protein>
<dbReference type="PROSITE" id="PS50003">
    <property type="entry name" value="PH_DOMAIN"/>
    <property type="match status" value="1"/>
</dbReference>
<dbReference type="EMBL" id="CAJNNV010032140">
    <property type="protein sequence ID" value="CAE8639075.1"/>
    <property type="molecule type" value="Genomic_DNA"/>
</dbReference>
<dbReference type="AlphaFoldDB" id="A0A813HKK9"/>
<dbReference type="Gene3D" id="2.30.29.30">
    <property type="entry name" value="Pleckstrin-homology domain (PH domain)/Phosphotyrosine-binding domain (PTB)"/>
    <property type="match status" value="1"/>
</dbReference>
<organism evidence="3 4">
    <name type="scientific">Polarella glacialis</name>
    <name type="common">Dinoflagellate</name>
    <dbReference type="NCBI Taxonomy" id="89957"/>
    <lineage>
        <taxon>Eukaryota</taxon>
        <taxon>Sar</taxon>
        <taxon>Alveolata</taxon>
        <taxon>Dinophyceae</taxon>
        <taxon>Suessiales</taxon>
        <taxon>Suessiaceae</taxon>
        <taxon>Polarella</taxon>
    </lineage>
</organism>
<dbReference type="InterPro" id="IPR001849">
    <property type="entry name" value="PH_domain"/>
</dbReference>
<dbReference type="Proteomes" id="UP000654075">
    <property type="component" value="Unassembled WGS sequence"/>
</dbReference>
<evidence type="ECO:0000256" key="1">
    <source>
        <dbReference type="SAM" id="MobiDB-lite"/>
    </source>
</evidence>
<feature type="region of interest" description="Disordered" evidence="1">
    <location>
        <begin position="361"/>
        <end position="422"/>
    </location>
</feature>
<dbReference type="SUPFAM" id="SSF50729">
    <property type="entry name" value="PH domain-like"/>
    <property type="match status" value="1"/>
</dbReference>
<name>A0A813HKK9_POLGL</name>
<comment type="caution">
    <text evidence="3">The sequence shown here is derived from an EMBL/GenBank/DDBJ whole genome shotgun (WGS) entry which is preliminary data.</text>
</comment>
<keyword evidence="4" id="KW-1185">Reference proteome</keyword>
<evidence type="ECO:0000259" key="2">
    <source>
        <dbReference type="PROSITE" id="PS50003"/>
    </source>
</evidence>
<reference evidence="3" key="1">
    <citation type="submission" date="2021-02" db="EMBL/GenBank/DDBJ databases">
        <authorList>
            <person name="Dougan E. K."/>
            <person name="Rhodes N."/>
            <person name="Thang M."/>
            <person name="Chan C."/>
        </authorList>
    </citation>
    <scope>NUCLEOTIDE SEQUENCE</scope>
</reference>
<feature type="region of interest" description="Disordered" evidence="1">
    <location>
        <begin position="976"/>
        <end position="1002"/>
    </location>
</feature>
<dbReference type="OrthoDB" id="431060at2759"/>
<gene>
    <name evidence="3" type="ORF">PGLA1383_LOCUS54138</name>
</gene>
<feature type="compositionally biased region" description="Low complexity" evidence="1">
    <location>
        <begin position="400"/>
        <end position="422"/>
    </location>
</feature>
<accession>A0A813HKK9</accession>
<dbReference type="InterPro" id="IPR011993">
    <property type="entry name" value="PH-like_dom_sf"/>
</dbReference>